<proteinExistence type="predicted"/>
<evidence type="ECO:0008006" key="6">
    <source>
        <dbReference type="Google" id="ProtNLM"/>
    </source>
</evidence>
<dbReference type="SUPFAM" id="SSF50978">
    <property type="entry name" value="WD40 repeat-like"/>
    <property type="match status" value="1"/>
</dbReference>
<reference evidence="4" key="1">
    <citation type="submission" date="2021-09" db="EMBL/GenBank/DDBJ databases">
        <authorList>
            <consortium name="AG Swart"/>
            <person name="Singh M."/>
            <person name="Singh A."/>
            <person name="Seah K."/>
            <person name="Emmerich C."/>
        </authorList>
    </citation>
    <scope>NUCLEOTIDE SEQUENCE</scope>
    <source>
        <strain evidence="4">ATCC30299</strain>
    </source>
</reference>
<feature type="coiled-coil region" evidence="2">
    <location>
        <begin position="837"/>
        <end position="1040"/>
    </location>
</feature>
<dbReference type="InterPro" id="IPR015943">
    <property type="entry name" value="WD40/YVTN_repeat-like_dom_sf"/>
</dbReference>
<dbReference type="InterPro" id="IPR052993">
    <property type="entry name" value="CFA-57"/>
</dbReference>
<evidence type="ECO:0000256" key="1">
    <source>
        <dbReference type="PROSITE-ProRule" id="PRU00221"/>
    </source>
</evidence>
<dbReference type="Proteomes" id="UP001162131">
    <property type="component" value="Unassembled WGS sequence"/>
</dbReference>
<organism evidence="4 5">
    <name type="scientific">Blepharisma stoltei</name>
    <dbReference type="NCBI Taxonomy" id="1481888"/>
    <lineage>
        <taxon>Eukaryota</taxon>
        <taxon>Sar</taxon>
        <taxon>Alveolata</taxon>
        <taxon>Ciliophora</taxon>
        <taxon>Postciliodesmatophora</taxon>
        <taxon>Heterotrichea</taxon>
        <taxon>Heterotrichida</taxon>
        <taxon>Blepharismidae</taxon>
        <taxon>Blepharisma</taxon>
    </lineage>
</organism>
<feature type="repeat" description="WD" evidence="1">
    <location>
        <begin position="493"/>
        <end position="534"/>
    </location>
</feature>
<sequence>MARPEHVHLEFLHSFGSVAYTDIKNSVCLSDDDTNSIIYPAGRHIAVRSLETDDINYIREPDRVTKITAMAITKEKSRRFLAVAEYVQMENTPLVSIFDLKSGAYFKRMRQLGFPDMSAEEFKCLGFSSDSRLIVATSGPPDYIGIVWDWYRDKLIGKYAFASKIARITINPKDPYLLCTTGPNHWKTWKIEEKSFKPQPPFSGMDRTQNYIDHDWVDDDTVVAVSDNGEAFVARGTELIQIIEFPFGKASDAMQPSASATISSLYCYAKGFFFGSSEGTISFWNRVVMHDSPQGEVFVFDFVRSWSTGRSSHINSLSLSNNEETLGISHSNNDIGTCNVSKIFQEDTEVKVEIFCQGFHRGPITAMDVAVQRPLLVTCSQTDASVRIWNYVTFKCEVAKRLRHDKDAAGSEAINRPLLSVAFHPSGYYIAVGFEDKVRIFHLLFDDLRFFREINIKNATCLRFSTSGHLLAAVSSKMVYIYTSFTLEQVDMLKAHTSAIQDLAWSKNDQKIATVGIDGGVYVFDMYTGQKDPEHVSRNTEYSSVAFIENDMVVTCGLESQHSIILEQNFGDWKTHSFGLRPKLSQIHYFRSYHGTPCFISGCYAGNVQIYGPGPSNAFLEELVVHNGSVLKLCSSHDGRYVFSGGEDGVIFIYHVIEPRDLQPQMERIQVDNKEKDDFLVRTVDEKLADIVLIPKSQLEWFKGQLETIRAEMENIRQKRDYNIQQQDLTFEEQRKELEKALHQEYKVLESKYEQIRDEKMKKEREWVERLGNLERAHNNAIDTVETLYEKKLTLEDEKYRKMEKDKTELKSYYEEQISVLQKQNDEAIEHLASAFKDSLKKTQDDYEETRKTAEDLKLIYEERLSQQEDEHEAEIQEMRKNYEAMVEKQSIENTRVRRENETLTSEQQMFSEEKEAIRIKNEKKKSTISALDKSIAELKAHKDQLEAEKKEKEDLLVQKENKIQDYKNQVKDLDKKKHVLDARKKEILDEIQPKDKEIGDLKEELKKLHNDCDRERKINTDLKKKIGEKEEQVDNLRAEGSVLQGQTNDRAHGLRAITNDIYDIVNNVEQKAWIDEMKKLYIKYVKNELGKVSKKDPECVEEMEEQLRFMSKSINIMKQSLSQSHGRSKADMRKRTIENSTLIQELHDLRKTKKSNELMIKQLEYRHKAIQQAITASERKEGKMQGKQPSTAQLPSIAPLPIPQPRAKSAKSRSLTQTGKLYKGSPFESKLINLQDKQRISELAKDLEEKKEENFYLKVEINRLRDMLSQEGSPNVEEANLRESLDA</sequence>
<dbReference type="PANTHER" id="PTHR32215:SF0">
    <property type="entry name" value="CILIA- AND FLAGELLA-ASSOCIATED PROTEIN 57"/>
    <property type="match status" value="1"/>
</dbReference>
<dbReference type="SMART" id="SM00320">
    <property type="entry name" value="WD40"/>
    <property type="match status" value="6"/>
</dbReference>
<comment type="caution">
    <text evidence="4">The sequence shown here is derived from an EMBL/GenBank/DDBJ whole genome shotgun (WGS) entry which is preliminary data.</text>
</comment>
<gene>
    <name evidence="4" type="ORF">BSTOLATCC_MIC52243</name>
</gene>
<keyword evidence="5" id="KW-1185">Reference proteome</keyword>
<dbReference type="InterPro" id="IPR011047">
    <property type="entry name" value="Quinoprotein_ADH-like_sf"/>
</dbReference>
<protein>
    <recommendedName>
        <fullName evidence="6">WD repeat-containing protein 65</fullName>
    </recommendedName>
</protein>
<keyword evidence="2" id="KW-0175">Coiled coil</keyword>
<evidence type="ECO:0000256" key="3">
    <source>
        <dbReference type="SAM" id="MobiDB-lite"/>
    </source>
</evidence>
<name>A0AAU9JYZ1_9CILI</name>
<dbReference type="PROSITE" id="PS50082">
    <property type="entry name" value="WD_REPEATS_2"/>
    <property type="match status" value="1"/>
</dbReference>
<feature type="region of interest" description="Disordered" evidence="3">
    <location>
        <begin position="1178"/>
        <end position="1221"/>
    </location>
</feature>
<accession>A0AAU9JYZ1</accession>
<dbReference type="SUPFAM" id="SSF50998">
    <property type="entry name" value="Quinoprotein alcohol dehydrogenase-like"/>
    <property type="match status" value="1"/>
</dbReference>
<dbReference type="EMBL" id="CAJZBQ010000052">
    <property type="protein sequence ID" value="CAG9330831.1"/>
    <property type="molecule type" value="Genomic_DNA"/>
</dbReference>
<keyword evidence="1" id="KW-0853">WD repeat</keyword>
<evidence type="ECO:0000313" key="5">
    <source>
        <dbReference type="Proteomes" id="UP001162131"/>
    </source>
</evidence>
<feature type="coiled-coil region" evidence="2">
    <location>
        <begin position="699"/>
        <end position="766"/>
    </location>
</feature>
<evidence type="ECO:0000256" key="2">
    <source>
        <dbReference type="SAM" id="Coils"/>
    </source>
</evidence>
<dbReference type="PANTHER" id="PTHR32215">
    <property type="entry name" value="CILIA- AND FLAGELLA-ASSOCIATED PROTEIN 57"/>
    <property type="match status" value="1"/>
</dbReference>
<dbReference type="Gene3D" id="2.130.10.10">
    <property type="entry name" value="YVTN repeat-like/Quinoprotein amine dehydrogenase"/>
    <property type="match status" value="3"/>
</dbReference>
<dbReference type="Pfam" id="PF00400">
    <property type="entry name" value="WD40"/>
    <property type="match status" value="3"/>
</dbReference>
<dbReference type="InterPro" id="IPR036322">
    <property type="entry name" value="WD40_repeat_dom_sf"/>
</dbReference>
<dbReference type="InterPro" id="IPR001680">
    <property type="entry name" value="WD40_rpt"/>
</dbReference>
<evidence type="ECO:0000313" key="4">
    <source>
        <dbReference type="EMBL" id="CAG9330831.1"/>
    </source>
</evidence>